<name>A0A836BAM6_9CHLO</name>
<organism evidence="5 6">
    <name type="scientific">Chlamydomonas schloesseri</name>
    <dbReference type="NCBI Taxonomy" id="2026947"/>
    <lineage>
        <taxon>Eukaryota</taxon>
        <taxon>Viridiplantae</taxon>
        <taxon>Chlorophyta</taxon>
        <taxon>core chlorophytes</taxon>
        <taxon>Chlorophyceae</taxon>
        <taxon>CS clade</taxon>
        <taxon>Chlamydomonadales</taxon>
        <taxon>Chlamydomonadaceae</taxon>
        <taxon>Chlamydomonas</taxon>
    </lineage>
</organism>
<dbReference type="PANTHER" id="PTHR14604:SF3">
    <property type="entry name" value="SPERM-ASSOCIATED ANTIGEN 16 PROTEIN"/>
    <property type="match status" value="1"/>
</dbReference>
<evidence type="ECO:0000256" key="3">
    <source>
        <dbReference type="PROSITE-ProRule" id="PRU00221"/>
    </source>
</evidence>
<feature type="repeat" description="WD" evidence="3">
    <location>
        <begin position="408"/>
        <end position="449"/>
    </location>
</feature>
<keyword evidence="1 3" id="KW-0853">WD repeat</keyword>
<dbReference type="SUPFAM" id="SSF50978">
    <property type="entry name" value="WD40 repeat-like"/>
    <property type="match status" value="1"/>
</dbReference>
<sequence length="608" mass="65986">MAAAGLDTLRLEDSDDDFKYEEVDVMSDGEDDASEDLDAALRKLQQFTSKQEAVAGLPRAPEVKPGQVVKKPEVIDDFLRNFFIKMGLSRTCECFEAEWYELKATGRLDNSTTVPDVYLRNAELEDEVAGLRRELAEAKSIAGRASATWDKFRKERDFHRMHHKRVAQEKNKLLTDLRRLKDHYAKYEPTILELKKKYETLMKEKMMMSLERDKLAARVDALEQVAAAPLPGGERSVGAPAAAAGGASSARAQGAAAANGGGALTSDVPPVVGSAATTGRTGGAVSAAPRSGWASLNAPPRRNPYADLEFPAAPVKMLALNKTFKGHLLSVANLALHPTKPILVTASDDKTWKMWHMPGGDLIMCGEGHKDWVAGVDFHPAGTCLASGGGDSSVKIWDFEKQRCVTTFTDHKQAIWSVRFHHLGEVVASGSLDHTVRLWDLPASKCRMALRGHVDSVNDVAWQPFTSSLATASSDKTVSIWDARAGLCTQTYYGHQNSCNGVSFNILGTQLASTDADGIVKLWDTRMTAEVATINTGKHPANKSSFDRSGQVLAVACDDGKVKAYGTTDGVLQVELSGHEDAVQAVLFDPAGQYMVSCGSDNTFRLWS</sequence>
<accession>A0A836BAM6</accession>
<feature type="repeat" description="WD" evidence="3">
    <location>
        <begin position="576"/>
        <end position="608"/>
    </location>
</feature>
<feature type="compositionally biased region" description="Low complexity" evidence="4">
    <location>
        <begin position="271"/>
        <end position="288"/>
    </location>
</feature>
<keyword evidence="6" id="KW-1185">Reference proteome</keyword>
<evidence type="ECO:0000313" key="6">
    <source>
        <dbReference type="Proteomes" id="UP000613740"/>
    </source>
</evidence>
<dbReference type="PROSITE" id="PS50294">
    <property type="entry name" value="WD_REPEATS_REGION"/>
    <property type="match status" value="6"/>
</dbReference>
<dbReference type="InterPro" id="IPR019775">
    <property type="entry name" value="WD40_repeat_CS"/>
</dbReference>
<evidence type="ECO:0000256" key="4">
    <source>
        <dbReference type="SAM" id="MobiDB-lite"/>
    </source>
</evidence>
<proteinExistence type="predicted"/>
<dbReference type="PRINTS" id="PR00320">
    <property type="entry name" value="GPROTEINBRPT"/>
</dbReference>
<evidence type="ECO:0000256" key="1">
    <source>
        <dbReference type="ARBA" id="ARBA00022574"/>
    </source>
</evidence>
<dbReference type="EMBL" id="JAEHOD010000006">
    <property type="protein sequence ID" value="KAG2452214.1"/>
    <property type="molecule type" value="Genomic_DNA"/>
</dbReference>
<feature type="repeat" description="WD" evidence="3">
    <location>
        <begin position="492"/>
        <end position="533"/>
    </location>
</feature>
<dbReference type="SMART" id="SM00320">
    <property type="entry name" value="WD40"/>
    <property type="match status" value="7"/>
</dbReference>
<reference evidence="5" key="1">
    <citation type="journal article" date="2020" name="bioRxiv">
        <title>Comparative genomics of Chlamydomonas.</title>
        <authorList>
            <person name="Craig R.J."/>
            <person name="Hasan A.R."/>
            <person name="Ness R.W."/>
            <person name="Keightley P.D."/>
        </authorList>
    </citation>
    <scope>NUCLEOTIDE SEQUENCE</scope>
    <source>
        <strain evidence="5">CCAP 11/173</strain>
    </source>
</reference>
<dbReference type="PROSITE" id="PS50082">
    <property type="entry name" value="WD_REPEATS_2"/>
    <property type="match status" value="6"/>
</dbReference>
<protein>
    <recommendedName>
        <fullName evidence="7">Flagellar WD repeat-containing protein Pf20</fullName>
    </recommendedName>
</protein>
<evidence type="ECO:0000256" key="2">
    <source>
        <dbReference type="ARBA" id="ARBA00022737"/>
    </source>
</evidence>
<dbReference type="AlphaFoldDB" id="A0A836BAM6"/>
<dbReference type="InterPro" id="IPR036322">
    <property type="entry name" value="WD40_repeat_dom_sf"/>
</dbReference>
<gene>
    <name evidence="5" type="ORF">HYH02_003244</name>
</gene>
<feature type="repeat" description="WD" evidence="3">
    <location>
        <begin position="366"/>
        <end position="407"/>
    </location>
</feature>
<dbReference type="InterPro" id="IPR015943">
    <property type="entry name" value="WD40/YVTN_repeat-like_dom_sf"/>
</dbReference>
<dbReference type="Gene3D" id="2.130.10.10">
    <property type="entry name" value="YVTN repeat-like/Quinoprotein amine dehydrogenase"/>
    <property type="match status" value="2"/>
</dbReference>
<comment type="caution">
    <text evidence="5">The sequence shown here is derived from an EMBL/GenBank/DDBJ whole genome shotgun (WGS) entry which is preliminary data.</text>
</comment>
<keyword evidence="2" id="KW-0677">Repeat</keyword>
<dbReference type="OrthoDB" id="538223at2759"/>
<dbReference type="InterPro" id="IPR050995">
    <property type="entry name" value="WD-F-box_domain-protein"/>
</dbReference>
<dbReference type="PROSITE" id="PS00678">
    <property type="entry name" value="WD_REPEATS_1"/>
    <property type="match status" value="4"/>
</dbReference>
<dbReference type="Pfam" id="PF00400">
    <property type="entry name" value="WD40"/>
    <property type="match status" value="6"/>
</dbReference>
<dbReference type="InterPro" id="IPR001680">
    <property type="entry name" value="WD40_rpt"/>
</dbReference>
<dbReference type="PANTHER" id="PTHR14604">
    <property type="entry name" value="WD40 REPEAT PF20"/>
    <property type="match status" value="1"/>
</dbReference>
<feature type="repeat" description="WD" evidence="3">
    <location>
        <begin position="450"/>
        <end position="491"/>
    </location>
</feature>
<dbReference type="Proteomes" id="UP000613740">
    <property type="component" value="Unassembled WGS sequence"/>
</dbReference>
<feature type="region of interest" description="Disordered" evidence="4">
    <location>
        <begin position="259"/>
        <end position="298"/>
    </location>
</feature>
<evidence type="ECO:0008006" key="7">
    <source>
        <dbReference type="Google" id="ProtNLM"/>
    </source>
</evidence>
<evidence type="ECO:0000313" key="5">
    <source>
        <dbReference type="EMBL" id="KAG2452214.1"/>
    </source>
</evidence>
<feature type="repeat" description="WD" evidence="3">
    <location>
        <begin position="324"/>
        <end position="365"/>
    </location>
</feature>
<dbReference type="InterPro" id="IPR020472">
    <property type="entry name" value="WD40_PAC1"/>
</dbReference>
<dbReference type="CDD" id="cd00200">
    <property type="entry name" value="WD40"/>
    <property type="match status" value="1"/>
</dbReference>